<evidence type="ECO:0000256" key="1">
    <source>
        <dbReference type="SAM" id="MobiDB-lite"/>
    </source>
</evidence>
<protein>
    <submittedName>
        <fullName evidence="2">Uncharacterized protein</fullName>
    </submittedName>
</protein>
<gene>
    <name evidence="2" type="ORF">BP5553_02465</name>
</gene>
<proteinExistence type="predicted"/>
<organism evidence="2 3">
    <name type="scientific">Venustampulla echinocandica</name>
    <dbReference type="NCBI Taxonomy" id="2656787"/>
    <lineage>
        <taxon>Eukaryota</taxon>
        <taxon>Fungi</taxon>
        <taxon>Dikarya</taxon>
        <taxon>Ascomycota</taxon>
        <taxon>Pezizomycotina</taxon>
        <taxon>Leotiomycetes</taxon>
        <taxon>Helotiales</taxon>
        <taxon>Pleuroascaceae</taxon>
        <taxon>Venustampulla</taxon>
    </lineage>
</organism>
<dbReference type="EMBL" id="NPIC01000001">
    <property type="protein sequence ID" value="RDL42486.1"/>
    <property type="molecule type" value="Genomic_DNA"/>
</dbReference>
<dbReference type="AlphaFoldDB" id="A0A370U3Y5"/>
<dbReference type="OrthoDB" id="5030973at2759"/>
<dbReference type="GeneID" id="43595314"/>
<keyword evidence="3" id="KW-1185">Reference proteome</keyword>
<sequence length="315" mass="34869">MAEDFQKLTREGDLTDDSDAEEDSSAGELPFFDIGLSREGNEGGHFRVENLDGEKQRENWVERKGLVDIRCTCLDVIHGLVSPSGTKFATLVVLKFRFSKRKNARRIKEVNIKLEFQSTEKGVSGPEVAAIAPFETMSLVQTTEKEEEKKNASVQLGGAAPVGGLTASASLGWEKTVSRDTSDETTVTGSVDLAKGVNRGKSTCASWTLLENSTKHTGVPESMTTAILLKRDNEELFQCVIHIDAEVDFKSSFERIFGGKGRVPKDDPVYFDPALDSTNLLREYKELELGGFELQSVCDVTFRSYWDAIKDHTKK</sequence>
<reference evidence="2 3" key="1">
    <citation type="journal article" date="2018" name="IMA Fungus">
        <title>IMA Genome-F 9: Draft genome sequence of Annulohypoxylon stygium, Aspergillus mulundensis, Berkeleyomyces basicola (syn. Thielaviopsis basicola), Ceratocystis smalleyi, two Cercospora beticola strains, Coleophoma cylindrospora, Fusarium fracticaudum, Phialophora cf. hyalina, and Morchella septimelata.</title>
        <authorList>
            <person name="Wingfield B.D."/>
            <person name="Bills G.F."/>
            <person name="Dong Y."/>
            <person name="Huang W."/>
            <person name="Nel W.J."/>
            <person name="Swalarsk-Parry B.S."/>
            <person name="Vaghefi N."/>
            <person name="Wilken P.M."/>
            <person name="An Z."/>
            <person name="de Beer Z.W."/>
            <person name="De Vos L."/>
            <person name="Chen L."/>
            <person name="Duong T.A."/>
            <person name="Gao Y."/>
            <person name="Hammerbacher A."/>
            <person name="Kikkert J.R."/>
            <person name="Li Y."/>
            <person name="Li H."/>
            <person name="Li K."/>
            <person name="Li Q."/>
            <person name="Liu X."/>
            <person name="Ma X."/>
            <person name="Naidoo K."/>
            <person name="Pethybridge S.J."/>
            <person name="Sun J."/>
            <person name="Steenkamp E.T."/>
            <person name="van der Nest M.A."/>
            <person name="van Wyk S."/>
            <person name="Wingfield M.J."/>
            <person name="Xiong C."/>
            <person name="Yue Q."/>
            <person name="Zhang X."/>
        </authorList>
    </citation>
    <scope>NUCLEOTIDE SEQUENCE [LARGE SCALE GENOMIC DNA]</scope>
    <source>
        <strain evidence="2 3">BP 5553</strain>
    </source>
</reference>
<dbReference type="RefSeq" id="XP_031875142.1">
    <property type="nucleotide sequence ID" value="XM_032011088.1"/>
</dbReference>
<dbReference type="STRING" id="2656787.A0A370U3Y5"/>
<comment type="caution">
    <text evidence="2">The sequence shown here is derived from an EMBL/GenBank/DDBJ whole genome shotgun (WGS) entry which is preliminary data.</text>
</comment>
<feature type="compositionally biased region" description="Acidic residues" evidence="1">
    <location>
        <begin position="14"/>
        <end position="25"/>
    </location>
</feature>
<evidence type="ECO:0000313" key="2">
    <source>
        <dbReference type="EMBL" id="RDL42486.1"/>
    </source>
</evidence>
<feature type="region of interest" description="Disordered" evidence="1">
    <location>
        <begin position="1"/>
        <end position="26"/>
    </location>
</feature>
<name>A0A370U3Y5_9HELO</name>
<feature type="compositionally biased region" description="Basic and acidic residues" evidence="1">
    <location>
        <begin position="1"/>
        <end position="13"/>
    </location>
</feature>
<evidence type="ECO:0000313" key="3">
    <source>
        <dbReference type="Proteomes" id="UP000254866"/>
    </source>
</evidence>
<accession>A0A370U3Y5</accession>
<dbReference type="Proteomes" id="UP000254866">
    <property type="component" value="Unassembled WGS sequence"/>
</dbReference>